<evidence type="ECO:0000313" key="2">
    <source>
        <dbReference type="Proteomes" id="UP001292094"/>
    </source>
</evidence>
<evidence type="ECO:0000313" key="1">
    <source>
        <dbReference type="EMBL" id="KAK4292162.1"/>
    </source>
</evidence>
<comment type="caution">
    <text evidence="1">The sequence shown here is derived from an EMBL/GenBank/DDBJ whole genome shotgun (WGS) entry which is preliminary data.</text>
</comment>
<organism evidence="1 2">
    <name type="scientific">Petrolisthes manimaculis</name>
    <dbReference type="NCBI Taxonomy" id="1843537"/>
    <lineage>
        <taxon>Eukaryota</taxon>
        <taxon>Metazoa</taxon>
        <taxon>Ecdysozoa</taxon>
        <taxon>Arthropoda</taxon>
        <taxon>Crustacea</taxon>
        <taxon>Multicrustacea</taxon>
        <taxon>Malacostraca</taxon>
        <taxon>Eumalacostraca</taxon>
        <taxon>Eucarida</taxon>
        <taxon>Decapoda</taxon>
        <taxon>Pleocyemata</taxon>
        <taxon>Anomura</taxon>
        <taxon>Galatheoidea</taxon>
        <taxon>Porcellanidae</taxon>
        <taxon>Petrolisthes</taxon>
    </lineage>
</organism>
<gene>
    <name evidence="1" type="ORF">Pmani_035052</name>
</gene>
<name>A0AAE1NN35_9EUCA</name>
<dbReference type="Proteomes" id="UP001292094">
    <property type="component" value="Unassembled WGS sequence"/>
</dbReference>
<reference evidence="1" key="1">
    <citation type="submission" date="2023-11" db="EMBL/GenBank/DDBJ databases">
        <title>Genome assemblies of two species of porcelain crab, Petrolisthes cinctipes and Petrolisthes manimaculis (Anomura: Porcellanidae).</title>
        <authorList>
            <person name="Angst P."/>
        </authorList>
    </citation>
    <scope>NUCLEOTIDE SEQUENCE</scope>
    <source>
        <strain evidence="1">PB745_02</strain>
        <tissue evidence="1">Gill</tissue>
    </source>
</reference>
<dbReference type="EMBL" id="JAWZYT010004914">
    <property type="protein sequence ID" value="KAK4292162.1"/>
    <property type="molecule type" value="Genomic_DNA"/>
</dbReference>
<dbReference type="AlphaFoldDB" id="A0AAE1NN35"/>
<sequence length="163" mass="18606">MLEQVYLYLLALDNVQLEGHRPSELLRHMQQLHEKAASPLSEAVLRSRHAKLLSPPMQLYLQPLQHLPLHTLHPSMQHSNNTTALHLVSFHPPLQQQLTTTPHIQLCNNHQRMAPTLVIADHPASVWSLPTARRPSPCREMNEAVARVRPPRYCPHHYTPLGA</sequence>
<keyword evidence="2" id="KW-1185">Reference proteome</keyword>
<proteinExistence type="predicted"/>
<accession>A0AAE1NN35</accession>
<protein>
    <submittedName>
        <fullName evidence="1">Uncharacterized protein</fullName>
    </submittedName>
</protein>